<dbReference type="Pfam" id="PF13432">
    <property type="entry name" value="TPR_16"/>
    <property type="match status" value="1"/>
</dbReference>
<comment type="caution">
    <text evidence="5">The sequence shown here is derived from an EMBL/GenBank/DDBJ whole genome shotgun (WGS) entry which is preliminary data.</text>
</comment>
<evidence type="ECO:0000256" key="2">
    <source>
        <dbReference type="ARBA" id="ARBA00022803"/>
    </source>
</evidence>
<dbReference type="PROSITE" id="PS50005">
    <property type="entry name" value="TPR"/>
    <property type="match status" value="1"/>
</dbReference>
<feature type="signal peptide" evidence="4">
    <location>
        <begin position="1"/>
        <end position="20"/>
    </location>
</feature>
<evidence type="ECO:0000313" key="5">
    <source>
        <dbReference type="EMBL" id="OUO57395.1"/>
    </source>
</evidence>
<keyword evidence="2 3" id="KW-0802">TPR repeat</keyword>
<accession>A0A1Y4DER2</accession>
<keyword evidence="6" id="KW-1185">Reference proteome</keyword>
<evidence type="ECO:0000256" key="3">
    <source>
        <dbReference type="PROSITE-ProRule" id="PRU00339"/>
    </source>
</evidence>
<dbReference type="OrthoDB" id="9766710at2"/>
<evidence type="ECO:0000256" key="1">
    <source>
        <dbReference type="ARBA" id="ARBA00022737"/>
    </source>
</evidence>
<proteinExistence type="predicted"/>
<evidence type="ECO:0000256" key="4">
    <source>
        <dbReference type="SAM" id="SignalP"/>
    </source>
</evidence>
<dbReference type="PANTHER" id="PTHR44943:SF8">
    <property type="entry name" value="TPR REPEAT-CONTAINING PROTEIN MJ0263"/>
    <property type="match status" value="1"/>
</dbReference>
<dbReference type="AlphaFoldDB" id="A0A1Y4DER2"/>
<reference evidence="6" key="1">
    <citation type="submission" date="2017-04" db="EMBL/GenBank/DDBJ databases">
        <title>Function of individual gut microbiota members based on whole genome sequencing of pure cultures obtained from chicken caecum.</title>
        <authorList>
            <person name="Medvecky M."/>
            <person name="Cejkova D."/>
            <person name="Polansky O."/>
            <person name="Karasova D."/>
            <person name="Kubasova T."/>
            <person name="Cizek A."/>
            <person name="Rychlik I."/>
        </authorList>
    </citation>
    <scope>NUCLEOTIDE SEQUENCE [LARGE SCALE GENOMIC DNA]</scope>
    <source>
        <strain evidence="6">An273</strain>
    </source>
</reference>
<organism evidence="5 6">
    <name type="scientific">Candidatus Avelusimicrobium gallicola</name>
    <dbReference type="NCBI Taxonomy" id="2562704"/>
    <lineage>
        <taxon>Bacteria</taxon>
        <taxon>Pseudomonadati</taxon>
        <taxon>Elusimicrobiota</taxon>
        <taxon>Elusimicrobia</taxon>
        <taxon>Elusimicrobiales</taxon>
        <taxon>Elusimicrobiaceae</taxon>
        <taxon>Candidatus Avelusimicrobium</taxon>
    </lineage>
</organism>
<dbReference type="InterPro" id="IPR051685">
    <property type="entry name" value="Ycf3/AcsC/BcsC/TPR_MFPF"/>
</dbReference>
<dbReference type="InterPro" id="IPR019734">
    <property type="entry name" value="TPR_rpt"/>
</dbReference>
<dbReference type="SMART" id="SM00028">
    <property type="entry name" value="TPR"/>
    <property type="match status" value="6"/>
</dbReference>
<keyword evidence="4" id="KW-0732">Signal</keyword>
<feature type="chain" id="PRO_5012599052" evidence="4">
    <location>
        <begin position="21"/>
        <end position="419"/>
    </location>
</feature>
<feature type="repeat" description="TPR" evidence="3">
    <location>
        <begin position="371"/>
        <end position="404"/>
    </location>
</feature>
<keyword evidence="1" id="KW-0677">Repeat</keyword>
<protein>
    <submittedName>
        <fullName evidence="5">Uncharacterized protein</fullName>
    </submittedName>
</protein>
<dbReference type="PANTHER" id="PTHR44943">
    <property type="entry name" value="CELLULOSE SYNTHASE OPERON PROTEIN C"/>
    <property type="match status" value="1"/>
</dbReference>
<dbReference type="EMBL" id="NFJD01000001">
    <property type="protein sequence ID" value="OUO57395.1"/>
    <property type="molecule type" value="Genomic_DNA"/>
</dbReference>
<dbReference type="Proteomes" id="UP000196368">
    <property type="component" value="Unassembled WGS sequence"/>
</dbReference>
<dbReference type="SUPFAM" id="SSF48452">
    <property type="entry name" value="TPR-like"/>
    <property type="match status" value="2"/>
</dbReference>
<name>A0A1Y4DER2_9BACT</name>
<dbReference type="RefSeq" id="WP_087286624.1">
    <property type="nucleotide sequence ID" value="NZ_NFJD01000001.1"/>
</dbReference>
<dbReference type="InterPro" id="IPR011990">
    <property type="entry name" value="TPR-like_helical_dom_sf"/>
</dbReference>
<dbReference type="Pfam" id="PF13174">
    <property type="entry name" value="TPR_6"/>
    <property type="match status" value="1"/>
</dbReference>
<gene>
    <name evidence="5" type="ORF">B5F75_01070</name>
</gene>
<evidence type="ECO:0000313" key="6">
    <source>
        <dbReference type="Proteomes" id="UP000196368"/>
    </source>
</evidence>
<dbReference type="Gene3D" id="1.25.40.10">
    <property type="entry name" value="Tetratricopeptide repeat domain"/>
    <property type="match status" value="3"/>
</dbReference>
<sequence length="419" mass="46654">MNKLFITAVAVLFAAPCVCAADAAASLEFYKKQALTLSAEPTREERAFSKTLADNLGTWIKQNPTQPAVADALLLQARLYLRAEEDDRALVTLFTLRQQFPQVDMALLTPLMADAVLAVNPKERDSATALFMAVPDVKTTTPAQRQAQALYALSKLSGRSLYEPAAQAFEAFFVANPNYEATDMVELWYGDLHRVNGNYLAAISQYKKAGELYPKTPYRAASLRLIGDIYADNLKDTANAMATYTQVLREFPGSSETGIVYKHMAILDENNKQYDSALINYDKAIELLGTTPAAYEAYQGKADVYTKTKNYTEAYNTLHQTAAVFQQDEEKSTAALLKAADLARKKMRDDNKYIQSMEKALLAHPKGPNAPQLMYDLGRAYEQQSRNAQAVEIYKKLIINHPTDKLATRAQGRLSRLEK</sequence>